<dbReference type="PANTHER" id="PTHR43240">
    <property type="entry name" value="1,4-DIHYDROXY-2-NAPHTHOYL-COA THIOESTERASE 1"/>
    <property type="match status" value="1"/>
</dbReference>
<dbReference type="InterPro" id="IPR029069">
    <property type="entry name" value="HotDog_dom_sf"/>
</dbReference>
<keyword evidence="10" id="KW-1185">Reference proteome</keyword>
<comment type="similarity">
    <text evidence="4">Belongs to the YigI thioesterase family.</text>
</comment>
<evidence type="ECO:0000256" key="5">
    <source>
        <dbReference type="ARBA" id="ARBA00038894"/>
    </source>
</evidence>
<evidence type="ECO:0000259" key="8">
    <source>
        <dbReference type="Pfam" id="PF03061"/>
    </source>
</evidence>
<evidence type="ECO:0000256" key="7">
    <source>
        <dbReference type="ARBA" id="ARBA00048062"/>
    </source>
</evidence>
<dbReference type="Gene3D" id="3.10.129.10">
    <property type="entry name" value="Hotdog Thioesterase"/>
    <property type="match status" value="1"/>
</dbReference>
<evidence type="ECO:0000256" key="4">
    <source>
        <dbReference type="ARBA" id="ARBA00038381"/>
    </source>
</evidence>
<accession>A0A9Q3YLH9</accession>
<proteinExistence type="inferred from homology"/>
<evidence type="ECO:0000256" key="6">
    <source>
        <dbReference type="ARBA" id="ARBA00040062"/>
    </source>
</evidence>
<gene>
    <name evidence="9" type="ORF">LL252_04375</name>
</gene>
<evidence type="ECO:0000256" key="2">
    <source>
        <dbReference type="ARBA" id="ARBA00035880"/>
    </source>
</evidence>
<dbReference type="Proteomes" id="UP001108027">
    <property type="component" value="Unassembled WGS sequence"/>
</dbReference>
<dbReference type="CDD" id="cd03443">
    <property type="entry name" value="PaaI_thioesterase"/>
    <property type="match status" value="1"/>
</dbReference>
<sequence length="138" mass="14691">MTNFERVAELMGPPFLRLLGVEAVSIEEGRVVSRVPIREQLHQQNGYVHAGVIGSVADHTAGAAAGTLLDEHHMPLTAEYKVNLLRPATGVALVCEATVLKAGRAITVAESEVFAEDEQGGRKLVAKATVTLSIVPVR</sequence>
<dbReference type="RefSeq" id="WP_228233202.1">
    <property type="nucleotide sequence ID" value="NZ_JAJGNA010000003.1"/>
</dbReference>
<protein>
    <recommendedName>
        <fullName evidence="6">Medium/long-chain acyl-CoA thioesterase YigI</fullName>
        <ecNumber evidence="5">3.1.2.20</ecNumber>
    </recommendedName>
</protein>
<reference evidence="9" key="1">
    <citation type="submission" date="2021-10" db="EMBL/GenBank/DDBJ databases">
        <title>The diversity and Nitrogen Metabolism of Culturable Nitrate-Utilizing Bacteria Within the Oxygen Minimum Zone of the Changjiang (Yangtze River)Estuary.</title>
        <authorList>
            <person name="Zhang D."/>
            <person name="Zheng J."/>
            <person name="Liu S."/>
            <person name="He W."/>
        </authorList>
    </citation>
    <scope>NUCLEOTIDE SEQUENCE</scope>
    <source>
        <strain evidence="9">FXH-223</strain>
    </source>
</reference>
<comment type="catalytic activity">
    <reaction evidence="2">
        <text>a fatty acyl-CoA + H2O = a fatty acid + CoA + H(+)</text>
        <dbReference type="Rhea" id="RHEA:16781"/>
        <dbReference type="ChEBI" id="CHEBI:15377"/>
        <dbReference type="ChEBI" id="CHEBI:15378"/>
        <dbReference type="ChEBI" id="CHEBI:28868"/>
        <dbReference type="ChEBI" id="CHEBI:57287"/>
        <dbReference type="ChEBI" id="CHEBI:77636"/>
        <dbReference type="EC" id="3.1.2.20"/>
    </reaction>
</comment>
<dbReference type="AlphaFoldDB" id="A0A9Q3YLH9"/>
<comment type="catalytic activity">
    <reaction evidence="7">
        <text>a medium-chain fatty acyl-CoA + H2O = a medium-chain fatty acid + CoA + H(+)</text>
        <dbReference type="Rhea" id="RHEA:68184"/>
        <dbReference type="ChEBI" id="CHEBI:15377"/>
        <dbReference type="ChEBI" id="CHEBI:15378"/>
        <dbReference type="ChEBI" id="CHEBI:57287"/>
        <dbReference type="ChEBI" id="CHEBI:59558"/>
        <dbReference type="ChEBI" id="CHEBI:90546"/>
    </reaction>
</comment>
<dbReference type="Pfam" id="PF03061">
    <property type="entry name" value="4HBT"/>
    <property type="match status" value="1"/>
</dbReference>
<comment type="caution">
    <text evidence="9">The sequence shown here is derived from an EMBL/GenBank/DDBJ whole genome shotgun (WGS) entry which is preliminary data.</text>
</comment>
<comment type="catalytic activity">
    <reaction evidence="3">
        <text>a long-chain fatty acyl-CoA + H2O = a long-chain fatty acid + CoA + H(+)</text>
        <dbReference type="Rhea" id="RHEA:67680"/>
        <dbReference type="ChEBI" id="CHEBI:15377"/>
        <dbReference type="ChEBI" id="CHEBI:15378"/>
        <dbReference type="ChEBI" id="CHEBI:57287"/>
        <dbReference type="ChEBI" id="CHEBI:57560"/>
        <dbReference type="ChEBI" id="CHEBI:83139"/>
    </reaction>
</comment>
<dbReference type="InterPro" id="IPR006683">
    <property type="entry name" value="Thioestr_dom"/>
</dbReference>
<keyword evidence="1" id="KW-0378">Hydrolase</keyword>
<evidence type="ECO:0000256" key="3">
    <source>
        <dbReference type="ARBA" id="ARBA00036002"/>
    </source>
</evidence>
<name>A0A9Q3YLH9_9GAMM</name>
<dbReference type="PANTHER" id="PTHR43240:SF20">
    <property type="entry name" value="MEDIUM_LONG-CHAIN ACYL-COA THIOESTERASE YIGI"/>
    <property type="match status" value="1"/>
</dbReference>
<dbReference type="EC" id="3.1.2.20" evidence="5"/>
<dbReference type="InterPro" id="IPR003736">
    <property type="entry name" value="PAAI_dom"/>
</dbReference>
<feature type="domain" description="Thioesterase" evidence="8">
    <location>
        <begin position="45"/>
        <end position="119"/>
    </location>
</feature>
<dbReference type="SUPFAM" id="SSF54637">
    <property type="entry name" value="Thioesterase/thiol ester dehydrase-isomerase"/>
    <property type="match status" value="1"/>
</dbReference>
<dbReference type="EMBL" id="JAJGNA010000003">
    <property type="protein sequence ID" value="MCC4307802.1"/>
    <property type="molecule type" value="Genomic_DNA"/>
</dbReference>
<dbReference type="GO" id="GO:0047617">
    <property type="term" value="F:fatty acyl-CoA hydrolase activity"/>
    <property type="evidence" value="ECO:0007669"/>
    <property type="project" value="UniProtKB-EC"/>
</dbReference>
<evidence type="ECO:0000313" key="9">
    <source>
        <dbReference type="EMBL" id="MCC4307802.1"/>
    </source>
</evidence>
<dbReference type="NCBIfam" id="TIGR00369">
    <property type="entry name" value="unchar_dom_1"/>
    <property type="match status" value="1"/>
</dbReference>
<evidence type="ECO:0000256" key="1">
    <source>
        <dbReference type="ARBA" id="ARBA00022801"/>
    </source>
</evidence>
<evidence type="ECO:0000313" key="10">
    <source>
        <dbReference type="Proteomes" id="UP001108027"/>
    </source>
</evidence>
<organism evidence="9 10">
    <name type="scientific">Alloalcanivorax marinus</name>
    <dbReference type="NCBI Taxonomy" id="1177169"/>
    <lineage>
        <taxon>Bacteria</taxon>
        <taxon>Pseudomonadati</taxon>
        <taxon>Pseudomonadota</taxon>
        <taxon>Gammaproteobacteria</taxon>
        <taxon>Oceanospirillales</taxon>
        <taxon>Alcanivoracaceae</taxon>
        <taxon>Alloalcanivorax</taxon>
    </lineage>
</organism>